<dbReference type="Proteomes" id="UP000501690">
    <property type="component" value="Linkage Group LG2"/>
</dbReference>
<feature type="compositionally biased region" description="Polar residues" evidence="1">
    <location>
        <begin position="25"/>
        <end position="41"/>
    </location>
</feature>
<proteinExistence type="predicted"/>
<feature type="region of interest" description="Disordered" evidence="1">
    <location>
        <begin position="1"/>
        <end position="41"/>
    </location>
</feature>
<organism evidence="2 3">
    <name type="scientific">Vigna unguiculata</name>
    <name type="common">Cowpea</name>
    <dbReference type="NCBI Taxonomy" id="3917"/>
    <lineage>
        <taxon>Eukaryota</taxon>
        <taxon>Viridiplantae</taxon>
        <taxon>Streptophyta</taxon>
        <taxon>Embryophyta</taxon>
        <taxon>Tracheophyta</taxon>
        <taxon>Spermatophyta</taxon>
        <taxon>Magnoliopsida</taxon>
        <taxon>eudicotyledons</taxon>
        <taxon>Gunneridae</taxon>
        <taxon>Pentapetalae</taxon>
        <taxon>rosids</taxon>
        <taxon>fabids</taxon>
        <taxon>Fabales</taxon>
        <taxon>Fabaceae</taxon>
        <taxon>Papilionoideae</taxon>
        <taxon>50 kb inversion clade</taxon>
        <taxon>NPAAA clade</taxon>
        <taxon>indigoferoid/millettioid clade</taxon>
        <taxon>Phaseoleae</taxon>
        <taxon>Vigna</taxon>
    </lineage>
</organism>
<reference evidence="2 3" key="1">
    <citation type="submission" date="2019-04" db="EMBL/GenBank/DDBJ databases">
        <title>An improved genome assembly and genetic linkage map for asparagus bean, Vigna unguiculata ssp. sesquipedialis.</title>
        <authorList>
            <person name="Xia Q."/>
            <person name="Zhang R."/>
            <person name="Dong Y."/>
        </authorList>
    </citation>
    <scope>NUCLEOTIDE SEQUENCE [LARGE SCALE GENOMIC DNA]</scope>
    <source>
        <tissue evidence="2">Leaf</tissue>
    </source>
</reference>
<feature type="region of interest" description="Disordered" evidence="1">
    <location>
        <begin position="98"/>
        <end position="125"/>
    </location>
</feature>
<evidence type="ECO:0000256" key="1">
    <source>
        <dbReference type="SAM" id="MobiDB-lite"/>
    </source>
</evidence>
<accession>A0A4D6L2Q0</accession>
<evidence type="ECO:0000313" key="3">
    <source>
        <dbReference type="Proteomes" id="UP000501690"/>
    </source>
</evidence>
<keyword evidence="3" id="KW-1185">Reference proteome</keyword>
<feature type="compositionally biased region" description="Polar residues" evidence="1">
    <location>
        <begin position="1"/>
        <end position="12"/>
    </location>
</feature>
<name>A0A4D6L2Q0_VIGUN</name>
<gene>
    <name evidence="2" type="ORF">DEO72_LG2g3087</name>
</gene>
<dbReference type="AlphaFoldDB" id="A0A4D6L2Q0"/>
<evidence type="ECO:0000313" key="2">
    <source>
        <dbReference type="EMBL" id="QCD82746.1"/>
    </source>
</evidence>
<dbReference type="EMBL" id="CP039346">
    <property type="protein sequence ID" value="QCD82746.1"/>
    <property type="molecule type" value="Genomic_DNA"/>
</dbReference>
<sequence length="125" mass="14184">MNNLQLHSSISFRHSRRNRPAPSRSHGSSLQLLHPSSRSQERSSGATILVICATTVRNCSHHAHLHPTTSDPIITILHAGQPFFFSRCHHRNALEITSHDSSHHRQQFTRRTKLDTHSHVHAYAP</sequence>
<protein>
    <submittedName>
        <fullName evidence="2">Uncharacterized protein</fullName>
    </submittedName>
</protein>